<accession>A0A9W8K0M9</accession>
<reference evidence="3" key="1">
    <citation type="submission" date="2022-07" db="EMBL/GenBank/DDBJ databases">
        <title>Genome Sequence of Agrocybe chaxingu.</title>
        <authorList>
            <person name="Buettner E."/>
        </authorList>
    </citation>
    <scope>NUCLEOTIDE SEQUENCE</scope>
    <source>
        <strain evidence="3">MP-N11</strain>
    </source>
</reference>
<dbReference type="EMBL" id="JANKHO010000541">
    <property type="protein sequence ID" value="KAJ3508655.1"/>
    <property type="molecule type" value="Genomic_DNA"/>
</dbReference>
<dbReference type="OrthoDB" id="3153758at2759"/>
<evidence type="ECO:0000313" key="4">
    <source>
        <dbReference type="Proteomes" id="UP001148786"/>
    </source>
</evidence>
<evidence type="ECO:0000256" key="1">
    <source>
        <dbReference type="SAM" id="MobiDB-lite"/>
    </source>
</evidence>
<feature type="transmembrane region" description="Helical" evidence="2">
    <location>
        <begin position="47"/>
        <end position="64"/>
    </location>
</feature>
<comment type="caution">
    <text evidence="3">The sequence shown here is derived from an EMBL/GenBank/DDBJ whole genome shotgun (WGS) entry which is preliminary data.</text>
</comment>
<dbReference type="Proteomes" id="UP001148786">
    <property type="component" value="Unassembled WGS sequence"/>
</dbReference>
<keyword evidence="2" id="KW-0812">Transmembrane</keyword>
<dbReference type="AlphaFoldDB" id="A0A9W8K0M9"/>
<name>A0A9W8K0M9_9AGAR</name>
<protein>
    <submittedName>
        <fullName evidence="3">Uncharacterized protein</fullName>
    </submittedName>
</protein>
<proteinExistence type="predicted"/>
<feature type="compositionally biased region" description="Polar residues" evidence="1">
    <location>
        <begin position="1"/>
        <end position="17"/>
    </location>
</feature>
<organism evidence="3 4">
    <name type="scientific">Agrocybe chaxingu</name>
    <dbReference type="NCBI Taxonomy" id="84603"/>
    <lineage>
        <taxon>Eukaryota</taxon>
        <taxon>Fungi</taxon>
        <taxon>Dikarya</taxon>
        <taxon>Basidiomycota</taxon>
        <taxon>Agaricomycotina</taxon>
        <taxon>Agaricomycetes</taxon>
        <taxon>Agaricomycetidae</taxon>
        <taxon>Agaricales</taxon>
        <taxon>Agaricineae</taxon>
        <taxon>Strophariaceae</taxon>
        <taxon>Agrocybe</taxon>
    </lineage>
</organism>
<evidence type="ECO:0000313" key="3">
    <source>
        <dbReference type="EMBL" id="KAJ3508655.1"/>
    </source>
</evidence>
<feature type="region of interest" description="Disordered" evidence="1">
    <location>
        <begin position="1"/>
        <end position="25"/>
    </location>
</feature>
<keyword evidence="2" id="KW-0472">Membrane</keyword>
<gene>
    <name evidence="3" type="ORF">NLJ89_g5634</name>
</gene>
<sequence>MGSSPQPSYAFHGSNSSHSKDNGSGGRTYHIPNYATSKLCKRKIKPHFVIFLLFAAVPLSMIALRTSKSMQNWQEPDSLQGGTVPSHVPTSGIQEGIKAATSGDGAATEDGGAHETPLIAVEKKEAPGYVSRGLTWDNPVPNNCLAFGSRQYSARLQNFPYFSDWIRACQNTEITIHGVTYPHPTTCESKWPFGGVTGFWTIATGEEGCEGKWGKFIDKARPYSPSFTIRVLNETRVARKSVRDCDVSKLDFGISKMEKTGLFFAPLHQ</sequence>
<keyword evidence="2" id="KW-1133">Transmembrane helix</keyword>
<evidence type="ECO:0000256" key="2">
    <source>
        <dbReference type="SAM" id="Phobius"/>
    </source>
</evidence>
<keyword evidence="4" id="KW-1185">Reference proteome</keyword>